<protein>
    <submittedName>
        <fullName evidence="1">Uncharacterized protein</fullName>
    </submittedName>
</protein>
<feature type="non-terminal residue" evidence="1">
    <location>
        <position position="1"/>
    </location>
</feature>
<proteinExistence type="predicted"/>
<evidence type="ECO:0000313" key="2">
    <source>
        <dbReference type="Proteomes" id="UP001186974"/>
    </source>
</evidence>
<reference evidence="1" key="1">
    <citation type="submission" date="2024-09" db="EMBL/GenBank/DDBJ databases">
        <title>Black Yeasts Isolated from many extreme environments.</title>
        <authorList>
            <person name="Coleine C."/>
            <person name="Stajich J.E."/>
            <person name="Selbmann L."/>
        </authorList>
    </citation>
    <scope>NUCLEOTIDE SEQUENCE</scope>
    <source>
        <strain evidence="1">CCFEE 5737</strain>
    </source>
</reference>
<name>A0ACC3D2E9_9PEZI</name>
<dbReference type="EMBL" id="JAWDJW010008233">
    <property type="protein sequence ID" value="KAK3060863.1"/>
    <property type="molecule type" value="Genomic_DNA"/>
</dbReference>
<sequence length="106" mass="11834">VRWTGNNNNYYNIGDLGARRFESLLHQLLRSLHLSCVFPLIAHARKSSDKAQKQKSEKYVETRKNVTDTKASAQQPTMKTGTGVPSAQKKLAKLAAMAFSRRTAEA</sequence>
<organism evidence="1 2">
    <name type="scientific">Coniosporium uncinatum</name>
    <dbReference type="NCBI Taxonomy" id="93489"/>
    <lineage>
        <taxon>Eukaryota</taxon>
        <taxon>Fungi</taxon>
        <taxon>Dikarya</taxon>
        <taxon>Ascomycota</taxon>
        <taxon>Pezizomycotina</taxon>
        <taxon>Dothideomycetes</taxon>
        <taxon>Dothideomycetes incertae sedis</taxon>
        <taxon>Coniosporium</taxon>
    </lineage>
</organism>
<keyword evidence="2" id="KW-1185">Reference proteome</keyword>
<comment type="caution">
    <text evidence="1">The sequence shown here is derived from an EMBL/GenBank/DDBJ whole genome shotgun (WGS) entry which is preliminary data.</text>
</comment>
<accession>A0ACC3D2E9</accession>
<dbReference type="Proteomes" id="UP001186974">
    <property type="component" value="Unassembled WGS sequence"/>
</dbReference>
<gene>
    <name evidence="1" type="ORF">LTS18_007520</name>
</gene>
<evidence type="ECO:0000313" key="1">
    <source>
        <dbReference type="EMBL" id="KAK3060863.1"/>
    </source>
</evidence>